<dbReference type="RefSeq" id="WP_139446071.1">
    <property type="nucleotide sequence ID" value="NZ_VDMB01000002.1"/>
</dbReference>
<gene>
    <name evidence="1" type="ORF">FIM25_02820</name>
</gene>
<comment type="caution">
    <text evidence="1">The sequence shown here is derived from an EMBL/GenBank/DDBJ whole genome shotgun (WGS) entry which is preliminary data.</text>
</comment>
<evidence type="ECO:0008006" key="3">
    <source>
        <dbReference type="Google" id="ProtNLM"/>
    </source>
</evidence>
<dbReference type="Proteomes" id="UP000321899">
    <property type="component" value="Unassembled WGS sequence"/>
</dbReference>
<protein>
    <recommendedName>
        <fullName evidence="3">STAS domain-containing protein</fullName>
    </recommendedName>
</protein>
<dbReference type="EMBL" id="VDMB01000002">
    <property type="protein sequence ID" value="TYT75851.1"/>
    <property type="molecule type" value="Genomic_DNA"/>
</dbReference>
<accession>A0A5Q4VIP2</accession>
<reference evidence="1 2" key="1">
    <citation type="submission" date="2019-06" db="EMBL/GenBank/DDBJ databases">
        <title>Desulfobotulus mexicanus sp. nov., a novel sulfate-reducing bacterium isolated from the sediment of an alkaline crater lake in Mexico.</title>
        <authorList>
            <person name="Hirschler-Rea A."/>
        </authorList>
    </citation>
    <scope>NUCLEOTIDE SEQUENCE [LARGE SCALE GENOMIC DNA]</scope>
    <source>
        <strain evidence="1 2">PAR22N</strain>
    </source>
</reference>
<keyword evidence="2" id="KW-1185">Reference proteome</keyword>
<dbReference type="InterPro" id="IPR036513">
    <property type="entry name" value="STAS_dom_sf"/>
</dbReference>
<evidence type="ECO:0000313" key="2">
    <source>
        <dbReference type="Proteomes" id="UP000321899"/>
    </source>
</evidence>
<sequence length="118" mass="13078">MVTGIHMTPIEKGRFLLEPDTALDPSDPDRLITEILGELQKKNTRVIFYDLSRTPVIDTIYYEWLCLLAKSCSAAAIAMTVIRMQPTAACSLASHMKYPPPFACALDTQSPPLAIQKP</sequence>
<dbReference type="SUPFAM" id="SSF52091">
    <property type="entry name" value="SpoIIaa-like"/>
    <property type="match status" value="1"/>
</dbReference>
<proteinExistence type="predicted"/>
<dbReference type="OrthoDB" id="8562847at2"/>
<organism evidence="1 2">
    <name type="scientific">Desulfobotulus mexicanus</name>
    <dbReference type="NCBI Taxonomy" id="2586642"/>
    <lineage>
        <taxon>Bacteria</taxon>
        <taxon>Pseudomonadati</taxon>
        <taxon>Thermodesulfobacteriota</taxon>
        <taxon>Desulfobacteria</taxon>
        <taxon>Desulfobacterales</taxon>
        <taxon>Desulfobacteraceae</taxon>
        <taxon>Desulfobotulus</taxon>
    </lineage>
</organism>
<dbReference type="AlphaFoldDB" id="A0A5Q4VIP2"/>
<name>A0A5Q4VIP2_9BACT</name>
<evidence type="ECO:0000313" key="1">
    <source>
        <dbReference type="EMBL" id="TYT75851.1"/>
    </source>
</evidence>